<dbReference type="RefSeq" id="WP_289364570.1">
    <property type="nucleotide sequence ID" value="NZ_JAUCBP010000007.1"/>
</dbReference>
<dbReference type="CDD" id="cd14789">
    <property type="entry name" value="Tiki"/>
    <property type="match status" value="1"/>
</dbReference>
<keyword evidence="1" id="KW-0732">Signal</keyword>
<dbReference type="EMBL" id="JAUCBP010000007">
    <property type="protein sequence ID" value="MDM7860272.1"/>
    <property type="molecule type" value="Genomic_DNA"/>
</dbReference>
<proteinExistence type="predicted"/>
<dbReference type="Proteomes" id="UP001234343">
    <property type="component" value="Unassembled WGS sequence"/>
</dbReference>
<evidence type="ECO:0000313" key="2">
    <source>
        <dbReference type="EMBL" id="MDM7860272.1"/>
    </source>
</evidence>
<feature type="signal peptide" evidence="1">
    <location>
        <begin position="1"/>
        <end position="19"/>
    </location>
</feature>
<organism evidence="2 3">
    <name type="scientific">Alteromonas arenosi</name>
    <dbReference type="NCBI Taxonomy" id="3055817"/>
    <lineage>
        <taxon>Bacteria</taxon>
        <taxon>Pseudomonadati</taxon>
        <taxon>Pseudomonadota</taxon>
        <taxon>Gammaproteobacteria</taxon>
        <taxon>Alteromonadales</taxon>
        <taxon>Alteromonadaceae</taxon>
        <taxon>Alteromonas/Salinimonas group</taxon>
        <taxon>Alteromonas</taxon>
    </lineage>
</organism>
<dbReference type="InterPro" id="IPR002816">
    <property type="entry name" value="TraB/PrgY/GumN_fam"/>
</dbReference>
<dbReference type="Pfam" id="PF01963">
    <property type="entry name" value="TraB_PrgY_gumN"/>
    <property type="match status" value="1"/>
</dbReference>
<sequence length="284" mass="31928">MKRIVLFAVFFCLSQLSHAASVWKVSNGKDTVYVGGTIHMLSETDYPLPKEYSRAYQASHKVILETDVMSLDNPEFLQKMIAKVTYQDGRTFRDELSPQVSKAVEQHLLSRGIPPQSMLPYKPSFLSISIALTELKLAGLTAEGIDEHFAKLATSDGKPIGWLESLDQQLEFLANLGKGQEDELLLYTLDDISTLGAWLEEFRTQWLAGDMNGLSDSQIVEMKRDFPAVYKDLLVERNHNWIPQIKAMFNTPEIEFVLVGTLHLAGPDSVLTMLEQAGYTVEKL</sequence>
<comment type="caution">
    <text evidence="2">The sequence shown here is derived from an EMBL/GenBank/DDBJ whole genome shotgun (WGS) entry which is preliminary data.</text>
</comment>
<dbReference type="InterPro" id="IPR047111">
    <property type="entry name" value="YbaP-like"/>
</dbReference>
<name>A0ABT7SVQ1_9ALTE</name>
<feature type="chain" id="PRO_5046548722" evidence="1">
    <location>
        <begin position="20"/>
        <end position="284"/>
    </location>
</feature>
<dbReference type="PANTHER" id="PTHR40590">
    <property type="entry name" value="CYTOPLASMIC PROTEIN-RELATED"/>
    <property type="match status" value="1"/>
</dbReference>
<gene>
    <name evidence="2" type="ORF">QTP81_06665</name>
</gene>
<evidence type="ECO:0000256" key="1">
    <source>
        <dbReference type="SAM" id="SignalP"/>
    </source>
</evidence>
<protein>
    <submittedName>
        <fullName evidence="2">TraB/GumN family protein</fullName>
    </submittedName>
</protein>
<reference evidence="2 3" key="1">
    <citation type="submission" date="2023-06" db="EMBL/GenBank/DDBJ databases">
        <title>Alteromonas sp. ASW11-36 isolated from intertidal sand.</title>
        <authorList>
            <person name="Li Y."/>
        </authorList>
    </citation>
    <scope>NUCLEOTIDE SEQUENCE [LARGE SCALE GENOMIC DNA]</scope>
    <source>
        <strain evidence="2 3">ASW11-36</strain>
    </source>
</reference>
<dbReference type="PANTHER" id="PTHR40590:SF1">
    <property type="entry name" value="CYTOPLASMIC PROTEIN"/>
    <property type="match status" value="1"/>
</dbReference>
<keyword evidence="3" id="KW-1185">Reference proteome</keyword>
<accession>A0ABT7SVQ1</accession>
<evidence type="ECO:0000313" key="3">
    <source>
        <dbReference type="Proteomes" id="UP001234343"/>
    </source>
</evidence>